<dbReference type="GO" id="GO:0016992">
    <property type="term" value="F:lipoate synthase activity"/>
    <property type="evidence" value="ECO:0007669"/>
    <property type="project" value="InterPro"/>
</dbReference>
<dbReference type="GO" id="GO:0051539">
    <property type="term" value="F:4 iron, 4 sulfur cluster binding"/>
    <property type="evidence" value="ECO:0007669"/>
    <property type="project" value="UniProtKB-KW"/>
</dbReference>
<sequence length="91" mass="10300">LMVGLGESFGEVVEVMKDLREVGCDILTIGQYLRPSPEHLEVKEFVEPRKFKKYEKIGRSLGFSCVASSTFVRSSYQAKEALEKARESIIK</sequence>
<dbReference type="InterPro" id="IPR003698">
    <property type="entry name" value="Lipoyl_synth"/>
</dbReference>
<evidence type="ECO:0000256" key="1">
    <source>
        <dbReference type="ARBA" id="ARBA00001966"/>
    </source>
</evidence>
<name>X1LP55_9ZZZZ</name>
<gene>
    <name evidence="3" type="ORF">S06H3_14614</name>
</gene>
<keyword evidence="2" id="KW-0408">Iron</keyword>
<organism evidence="3">
    <name type="scientific">marine sediment metagenome</name>
    <dbReference type="NCBI Taxonomy" id="412755"/>
    <lineage>
        <taxon>unclassified sequences</taxon>
        <taxon>metagenomes</taxon>
        <taxon>ecological metagenomes</taxon>
    </lineage>
</organism>
<evidence type="ECO:0008006" key="4">
    <source>
        <dbReference type="Google" id="ProtNLM"/>
    </source>
</evidence>
<dbReference type="InterPro" id="IPR058240">
    <property type="entry name" value="rSAM_sf"/>
</dbReference>
<dbReference type="SUPFAM" id="SSF102114">
    <property type="entry name" value="Radical SAM enzymes"/>
    <property type="match status" value="1"/>
</dbReference>
<comment type="cofactor">
    <cofactor evidence="1">
        <name>[4Fe-4S] cluster</name>
        <dbReference type="ChEBI" id="CHEBI:49883"/>
    </cofactor>
</comment>
<dbReference type="PANTHER" id="PTHR10949:SF0">
    <property type="entry name" value="LIPOYL SYNTHASE, MITOCHONDRIAL"/>
    <property type="match status" value="1"/>
</dbReference>
<protein>
    <recommendedName>
        <fullName evidence="4">Lipoyl synthase</fullName>
    </recommendedName>
</protein>
<comment type="caution">
    <text evidence="3">The sequence shown here is derived from an EMBL/GenBank/DDBJ whole genome shotgun (WGS) entry which is preliminary data.</text>
</comment>
<keyword evidence="2" id="KW-0479">Metal-binding</keyword>
<accession>X1LP55</accession>
<reference evidence="3" key="1">
    <citation type="journal article" date="2014" name="Front. Microbiol.">
        <title>High frequency of phylogenetically diverse reductive dehalogenase-homologous genes in deep subseafloor sedimentary metagenomes.</title>
        <authorList>
            <person name="Kawai M."/>
            <person name="Futagami T."/>
            <person name="Toyoda A."/>
            <person name="Takaki Y."/>
            <person name="Nishi S."/>
            <person name="Hori S."/>
            <person name="Arai W."/>
            <person name="Tsubouchi T."/>
            <person name="Morono Y."/>
            <person name="Uchiyama I."/>
            <person name="Ito T."/>
            <person name="Fujiyama A."/>
            <person name="Inagaki F."/>
            <person name="Takami H."/>
        </authorList>
    </citation>
    <scope>NUCLEOTIDE SEQUENCE</scope>
    <source>
        <strain evidence="3">Expedition CK06-06</strain>
    </source>
</reference>
<evidence type="ECO:0000256" key="2">
    <source>
        <dbReference type="ARBA" id="ARBA00022485"/>
    </source>
</evidence>
<dbReference type="PANTHER" id="PTHR10949">
    <property type="entry name" value="LIPOYL SYNTHASE"/>
    <property type="match status" value="1"/>
</dbReference>
<dbReference type="AlphaFoldDB" id="X1LP55"/>
<evidence type="ECO:0000313" key="3">
    <source>
        <dbReference type="EMBL" id="GAI04170.1"/>
    </source>
</evidence>
<keyword evidence="2" id="KW-0411">Iron-sulfur</keyword>
<keyword evidence="2" id="KW-0004">4Fe-4S</keyword>
<feature type="non-terminal residue" evidence="3">
    <location>
        <position position="1"/>
    </location>
</feature>
<dbReference type="EMBL" id="BARV01007152">
    <property type="protein sequence ID" value="GAI04170.1"/>
    <property type="molecule type" value="Genomic_DNA"/>
</dbReference>
<proteinExistence type="predicted"/>